<dbReference type="AlphaFoldDB" id="C1ED69"/>
<evidence type="ECO:0000313" key="3">
    <source>
        <dbReference type="EMBL" id="ACO65701.1"/>
    </source>
</evidence>
<feature type="compositionally biased region" description="Low complexity" evidence="1">
    <location>
        <begin position="30"/>
        <end position="48"/>
    </location>
</feature>
<dbReference type="PROSITE" id="PS50195">
    <property type="entry name" value="PX"/>
    <property type="match status" value="1"/>
</dbReference>
<dbReference type="PANTHER" id="PTHR10555">
    <property type="entry name" value="SORTING NEXIN"/>
    <property type="match status" value="1"/>
</dbReference>
<sequence>MTGGRLSSFKLGGASGNAQGQYRARLEDSPAMSVDAESAAAAPPSNPPAVSMEVGVRPAPVEVSVPAYEAAGSGDLQIEVSDPHRAGEGMSKHVEYKVTYWSTLSGYTNVSGCVTRRYSDFEWLWKQLRATTDGIIVPSLPQKTLVANDDPTSAAIEARRRHLAVFVARIAAHPIMRESKDLQIFLEEQDKASWSERVPWYERGITSDAVRGVSDWFNHTVRLDDSGTAANLVSAAAQGISGVAAAAGGAASAAAAAAGGAASPAKSPPAAAAATTEQPAATASQSGPTGDVLLGSGAPASQGAPGDGITEDQHFLDVAEYVGKLKGRLDKLSSATSALVKHAQLTGSVLMEFARVVVDLDETEAKAKAVFETRTNGVEWTNAAKLFASASGPPNAQAAAVTAAFGEPLDGAVALTQACVSACDARKAIVDHYNRLCKQIERLDQKAAAMGVPEPGPRREEKQKLELAASDTRIARTQAMGRYDKCRQHMEHELVWFHEELARTMGAALKDLVVAQGASAGQAAHACAGHFEELRAMLRSAPAAFV</sequence>
<protein>
    <recommendedName>
        <fullName evidence="2">PX domain-containing protein</fullName>
    </recommendedName>
</protein>
<dbReference type="Gene3D" id="1.20.1270.60">
    <property type="entry name" value="Arfaptin homology (AH) domain/BAR domain"/>
    <property type="match status" value="1"/>
</dbReference>
<feature type="region of interest" description="Disordered" evidence="1">
    <location>
        <begin position="260"/>
        <end position="309"/>
    </location>
</feature>
<feature type="domain" description="PX" evidence="2">
    <location>
        <begin position="74"/>
        <end position="192"/>
    </location>
</feature>
<dbReference type="KEGG" id="mis:MICPUN_61025"/>
<dbReference type="Gene3D" id="3.30.1520.10">
    <property type="entry name" value="Phox-like domain"/>
    <property type="match status" value="1"/>
</dbReference>
<dbReference type="CDD" id="cd06859">
    <property type="entry name" value="PX_SNX1_2_like"/>
    <property type="match status" value="1"/>
</dbReference>
<name>C1ED69_MICCC</name>
<feature type="compositionally biased region" description="Low complexity" evidence="1">
    <location>
        <begin position="260"/>
        <end position="286"/>
    </location>
</feature>
<evidence type="ECO:0000259" key="2">
    <source>
        <dbReference type="PROSITE" id="PS50195"/>
    </source>
</evidence>
<dbReference type="InterPro" id="IPR001683">
    <property type="entry name" value="PX_dom"/>
</dbReference>
<evidence type="ECO:0000313" key="4">
    <source>
        <dbReference type="Proteomes" id="UP000002009"/>
    </source>
</evidence>
<dbReference type="CDD" id="cd07596">
    <property type="entry name" value="BAR_SNX"/>
    <property type="match status" value="1"/>
</dbReference>
<dbReference type="InterPro" id="IPR036871">
    <property type="entry name" value="PX_dom_sf"/>
</dbReference>
<dbReference type="SMART" id="SM00312">
    <property type="entry name" value="PX"/>
    <property type="match status" value="1"/>
</dbReference>
<dbReference type="STRING" id="296587.C1ED69"/>
<evidence type="ECO:0000256" key="1">
    <source>
        <dbReference type="SAM" id="MobiDB-lite"/>
    </source>
</evidence>
<dbReference type="RefSeq" id="XP_002504443.1">
    <property type="nucleotide sequence ID" value="XM_002504397.1"/>
</dbReference>
<dbReference type="GeneID" id="8245995"/>
<organism evidence="3 4">
    <name type="scientific">Micromonas commoda (strain RCC299 / NOUM17 / CCMP2709)</name>
    <name type="common">Picoplanktonic green alga</name>
    <dbReference type="NCBI Taxonomy" id="296587"/>
    <lineage>
        <taxon>Eukaryota</taxon>
        <taxon>Viridiplantae</taxon>
        <taxon>Chlorophyta</taxon>
        <taxon>Mamiellophyceae</taxon>
        <taxon>Mamiellales</taxon>
        <taxon>Mamiellaceae</taxon>
        <taxon>Micromonas</taxon>
    </lineage>
</organism>
<dbReference type="GO" id="GO:0035091">
    <property type="term" value="F:phosphatidylinositol binding"/>
    <property type="evidence" value="ECO:0007669"/>
    <property type="project" value="InterPro"/>
</dbReference>
<dbReference type="InParanoid" id="C1ED69"/>
<dbReference type="EMBL" id="CP001329">
    <property type="protein sequence ID" value="ACO65701.1"/>
    <property type="molecule type" value="Genomic_DNA"/>
</dbReference>
<accession>C1ED69</accession>
<proteinExistence type="predicted"/>
<dbReference type="Pfam" id="PF00787">
    <property type="entry name" value="PX"/>
    <property type="match status" value="1"/>
</dbReference>
<gene>
    <name evidence="3" type="ORF">MICPUN_61025</name>
</gene>
<dbReference type="OrthoDB" id="5227681at2759"/>
<dbReference type="SUPFAM" id="SSF64268">
    <property type="entry name" value="PX domain"/>
    <property type="match status" value="1"/>
</dbReference>
<feature type="region of interest" description="Disordered" evidence="1">
    <location>
        <begin position="1"/>
        <end position="48"/>
    </location>
</feature>
<dbReference type="GO" id="GO:0005768">
    <property type="term" value="C:endosome"/>
    <property type="evidence" value="ECO:0007669"/>
    <property type="project" value="TreeGrafter"/>
</dbReference>
<dbReference type="InterPro" id="IPR027267">
    <property type="entry name" value="AH/BAR_dom_sf"/>
</dbReference>
<feature type="compositionally biased region" description="Low complexity" evidence="1">
    <location>
        <begin position="295"/>
        <end position="308"/>
    </location>
</feature>
<reference evidence="3 4" key="1">
    <citation type="journal article" date="2009" name="Science">
        <title>Green evolution and dynamic adaptations revealed by genomes of the marine picoeukaryotes Micromonas.</title>
        <authorList>
            <person name="Worden A.Z."/>
            <person name="Lee J.H."/>
            <person name="Mock T."/>
            <person name="Rouze P."/>
            <person name="Simmons M.P."/>
            <person name="Aerts A.L."/>
            <person name="Allen A.E."/>
            <person name="Cuvelier M.L."/>
            <person name="Derelle E."/>
            <person name="Everett M.V."/>
            <person name="Foulon E."/>
            <person name="Grimwood J."/>
            <person name="Gundlach H."/>
            <person name="Henrissat B."/>
            <person name="Napoli C."/>
            <person name="McDonald S.M."/>
            <person name="Parker M.S."/>
            <person name="Rombauts S."/>
            <person name="Salamov A."/>
            <person name="Von Dassow P."/>
            <person name="Badger J.H."/>
            <person name="Coutinho P.M."/>
            <person name="Demir E."/>
            <person name="Dubchak I."/>
            <person name="Gentemann C."/>
            <person name="Eikrem W."/>
            <person name="Gready J.E."/>
            <person name="John U."/>
            <person name="Lanier W."/>
            <person name="Lindquist E.A."/>
            <person name="Lucas S."/>
            <person name="Mayer K.F."/>
            <person name="Moreau H."/>
            <person name="Not F."/>
            <person name="Otillar R."/>
            <person name="Panaud O."/>
            <person name="Pangilinan J."/>
            <person name="Paulsen I."/>
            <person name="Piegu B."/>
            <person name="Poliakov A."/>
            <person name="Robbens S."/>
            <person name="Schmutz J."/>
            <person name="Toulza E."/>
            <person name="Wyss T."/>
            <person name="Zelensky A."/>
            <person name="Zhou K."/>
            <person name="Armbrust E.V."/>
            <person name="Bhattacharya D."/>
            <person name="Goodenough U.W."/>
            <person name="Van de Peer Y."/>
            <person name="Grigoriev I.V."/>
        </authorList>
    </citation>
    <scope>NUCLEOTIDE SEQUENCE [LARGE SCALE GENOMIC DNA]</scope>
    <source>
        <strain evidence="4">RCC299 / NOUM17</strain>
    </source>
</reference>
<dbReference type="PANTHER" id="PTHR10555:SF170">
    <property type="entry name" value="FI18122P1"/>
    <property type="match status" value="1"/>
</dbReference>
<dbReference type="Proteomes" id="UP000002009">
    <property type="component" value="Chromosome 9"/>
</dbReference>
<keyword evidence="4" id="KW-1185">Reference proteome</keyword>
<dbReference type="eggNOG" id="KOG2273">
    <property type="taxonomic scope" value="Eukaryota"/>
</dbReference>